<gene>
    <name evidence="5" type="ordered locus">DR_0200</name>
</gene>
<sequence length="170" mass="18682">MPFAHFDLSNVRLRTMKSPAYRLDALDERILQELQQDSRLSMRELGRRIGLSAPAVTERVRRLEEAGVVLGYGVRVAAKPLGRAISAFIGVKDSGRNDPALVRWARERDGVLECHSVTGDNSCMLKVAVADVAELEVLLGELIDLGFTCDTSIVLSTPLEGKLLLPPQED</sequence>
<dbReference type="SMART" id="SM00344">
    <property type="entry name" value="HTH_ASNC"/>
    <property type="match status" value="1"/>
</dbReference>
<evidence type="ECO:0000256" key="3">
    <source>
        <dbReference type="ARBA" id="ARBA00023163"/>
    </source>
</evidence>
<dbReference type="SUPFAM" id="SSF54909">
    <property type="entry name" value="Dimeric alpha+beta barrel"/>
    <property type="match status" value="1"/>
</dbReference>
<dbReference type="InterPro" id="IPR000485">
    <property type="entry name" value="AsnC-type_HTH_dom"/>
</dbReference>
<evidence type="ECO:0000259" key="4">
    <source>
        <dbReference type="PROSITE" id="PS50956"/>
    </source>
</evidence>
<dbReference type="GO" id="GO:0043200">
    <property type="term" value="P:response to amino acid"/>
    <property type="evidence" value="ECO:0000318"/>
    <property type="project" value="GO_Central"/>
</dbReference>
<organism evidence="5 6">
    <name type="scientific">Deinococcus radiodurans (strain ATCC 13939 / DSM 20539 / JCM 16871 / CCUG 27074 / LMG 4051 / NBRC 15346 / NCIMB 9279 / VKM B-1422 / R1)</name>
    <dbReference type="NCBI Taxonomy" id="243230"/>
    <lineage>
        <taxon>Bacteria</taxon>
        <taxon>Thermotogati</taxon>
        <taxon>Deinococcota</taxon>
        <taxon>Deinococci</taxon>
        <taxon>Deinococcales</taxon>
        <taxon>Deinococcaceae</taxon>
        <taxon>Deinococcus</taxon>
    </lineage>
</organism>
<dbReference type="AlphaFoldDB" id="Q9RXV6"/>
<dbReference type="Pfam" id="PF13412">
    <property type="entry name" value="HTH_24"/>
    <property type="match status" value="1"/>
</dbReference>
<accession>Q9RXV6</accession>
<dbReference type="Gene3D" id="3.30.70.920">
    <property type="match status" value="1"/>
</dbReference>
<evidence type="ECO:0000256" key="2">
    <source>
        <dbReference type="ARBA" id="ARBA00023125"/>
    </source>
</evidence>
<evidence type="ECO:0000313" key="5">
    <source>
        <dbReference type="EMBL" id="AAF09787.1"/>
    </source>
</evidence>
<dbReference type="PaxDb" id="243230-DR_0200"/>
<dbReference type="FunCoup" id="Q9RXV6">
    <property type="interactions" value="11"/>
</dbReference>
<keyword evidence="3" id="KW-0804">Transcription</keyword>
<protein>
    <submittedName>
        <fullName evidence="5">Transcriptional regulator, Lrp/AsnC family</fullName>
    </submittedName>
</protein>
<dbReference type="InterPro" id="IPR019888">
    <property type="entry name" value="Tscrpt_reg_AsnC-like"/>
</dbReference>
<dbReference type="PROSITE" id="PS00519">
    <property type="entry name" value="HTH_ASNC_1"/>
    <property type="match status" value="1"/>
</dbReference>
<dbReference type="InterPro" id="IPR019885">
    <property type="entry name" value="Tscrpt_reg_HTH_AsnC-type_CS"/>
</dbReference>
<dbReference type="GO" id="GO:0005829">
    <property type="term" value="C:cytosol"/>
    <property type="evidence" value="ECO:0000318"/>
    <property type="project" value="GO_Central"/>
</dbReference>
<dbReference type="CDD" id="cd00090">
    <property type="entry name" value="HTH_ARSR"/>
    <property type="match status" value="1"/>
</dbReference>
<evidence type="ECO:0000313" key="6">
    <source>
        <dbReference type="Proteomes" id="UP000002524"/>
    </source>
</evidence>
<dbReference type="PIR" id="B75548">
    <property type="entry name" value="B75548"/>
</dbReference>
<dbReference type="InterPro" id="IPR036390">
    <property type="entry name" value="WH_DNA-bd_sf"/>
</dbReference>
<dbReference type="InterPro" id="IPR011008">
    <property type="entry name" value="Dimeric_a/b-barrel"/>
</dbReference>
<dbReference type="PANTHER" id="PTHR30154">
    <property type="entry name" value="LEUCINE-RESPONSIVE REGULATORY PROTEIN"/>
    <property type="match status" value="1"/>
</dbReference>
<dbReference type="SUPFAM" id="SSF46785">
    <property type="entry name" value="Winged helix' DNA-binding domain"/>
    <property type="match status" value="1"/>
</dbReference>
<keyword evidence="2" id="KW-0238">DNA-binding</keyword>
<reference evidence="5 6" key="1">
    <citation type="journal article" date="1999" name="Science">
        <title>Genome sequence of the radioresistant bacterium Deinococcus radiodurans R1.</title>
        <authorList>
            <person name="White O."/>
            <person name="Eisen J.A."/>
            <person name="Heidelberg J.F."/>
            <person name="Hickey E.K."/>
            <person name="Peterson J.D."/>
            <person name="Dodson R.J."/>
            <person name="Haft D.H."/>
            <person name="Gwinn M.L."/>
            <person name="Nelson W.C."/>
            <person name="Richardson D.L."/>
            <person name="Moffat K.S."/>
            <person name="Qin H."/>
            <person name="Jiang L."/>
            <person name="Pamphile W."/>
            <person name="Crosby M."/>
            <person name="Shen M."/>
            <person name="Vamathevan J.J."/>
            <person name="Lam P."/>
            <person name="McDonald L."/>
            <person name="Utterback T."/>
            <person name="Zalewski C."/>
            <person name="Makarova K.S."/>
            <person name="Aravind L."/>
            <person name="Daly M.J."/>
            <person name="Minton K.W."/>
            <person name="Fleischmann R.D."/>
            <person name="Ketchum K.A."/>
            <person name="Nelson K.E."/>
            <person name="Salzberg S."/>
            <person name="Smith H.O."/>
            <person name="Venter J.C."/>
            <person name="Fraser C.M."/>
        </authorList>
    </citation>
    <scope>NUCLEOTIDE SEQUENCE [LARGE SCALE GENOMIC DNA]</scope>
    <source>
        <strain evidence="6">ATCC 13939 / DSM 20539 / JCM 16871 / LMG 4051 / NBRC 15346 / NCIMB 9279 / R1 / VKM B-1422</strain>
    </source>
</reference>
<dbReference type="InterPro" id="IPR011991">
    <property type="entry name" value="ArsR-like_HTH"/>
</dbReference>
<dbReference type="EnsemblBacteria" id="AAF09787">
    <property type="protein sequence ID" value="AAF09787"/>
    <property type="gene ID" value="DR_0200"/>
</dbReference>
<dbReference type="PRINTS" id="PR00033">
    <property type="entry name" value="HTHASNC"/>
</dbReference>
<dbReference type="PANTHER" id="PTHR30154:SF53">
    <property type="entry name" value="HTH-TYPE TRANSCRIPTIONAL REGULATOR LRPC"/>
    <property type="match status" value="1"/>
</dbReference>
<dbReference type="GO" id="GO:0043565">
    <property type="term" value="F:sequence-specific DNA binding"/>
    <property type="evidence" value="ECO:0000318"/>
    <property type="project" value="GO_Central"/>
</dbReference>
<name>Q9RXV6_DEIRA</name>
<dbReference type="HOGENOM" id="CLU_091233_3_0_0"/>
<dbReference type="PROSITE" id="PS50956">
    <property type="entry name" value="HTH_ASNC_2"/>
    <property type="match status" value="1"/>
</dbReference>
<dbReference type="InParanoid" id="Q9RXV6"/>
<dbReference type="Pfam" id="PF01037">
    <property type="entry name" value="AsnC_trans_reg"/>
    <property type="match status" value="1"/>
</dbReference>
<keyword evidence="1" id="KW-0805">Transcription regulation</keyword>
<dbReference type="InterPro" id="IPR019887">
    <property type="entry name" value="Tscrpt_reg_AsnC/Lrp_C"/>
</dbReference>
<evidence type="ECO:0000256" key="1">
    <source>
        <dbReference type="ARBA" id="ARBA00023015"/>
    </source>
</evidence>
<dbReference type="STRING" id="243230.DR_0200"/>
<dbReference type="OrthoDB" id="34294at2"/>
<dbReference type="FunFam" id="1.10.10.10:FF:000186">
    <property type="entry name" value="AsnC family transcriptional regulator"/>
    <property type="match status" value="1"/>
</dbReference>
<dbReference type="Proteomes" id="UP000002524">
    <property type="component" value="Chromosome 1"/>
</dbReference>
<dbReference type="KEGG" id="dra:DR_0200"/>
<keyword evidence="6" id="KW-1185">Reference proteome</keyword>
<dbReference type="eggNOG" id="COG1522">
    <property type="taxonomic scope" value="Bacteria"/>
</dbReference>
<dbReference type="Gene3D" id="1.10.10.10">
    <property type="entry name" value="Winged helix-like DNA-binding domain superfamily/Winged helix DNA-binding domain"/>
    <property type="match status" value="1"/>
</dbReference>
<proteinExistence type="predicted"/>
<dbReference type="PATRIC" id="fig|243230.17.peg.364"/>
<feature type="domain" description="HTH asnC-type" evidence="4">
    <location>
        <begin position="23"/>
        <end position="84"/>
    </location>
</feature>
<dbReference type="InterPro" id="IPR036388">
    <property type="entry name" value="WH-like_DNA-bd_sf"/>
</dbReference>
<dbReference type="EMBL" id="AE000513">
    <property type="protein sequence ID" value="AAF09787.1"/>
    <property type="molecule type" value="Genomic_DNA"/>
</dbReference>